<dbReference type="EMBL" id="PDXQ01000001">
    <property type="protein sequence ID" value="TRZ34216.1"/>
    <property type="molecule type" value="Genomic_DNA"/>
</dbReference>
<dbReference type="NCBIfam" id="NF006378">
    <property type="entry name" value="PRK08617.1"/>
    <property type="match status" value="1"/>
</dbReference>
<dbReference type="GO" id="GO:0000287">
    <property type="term" value="F:magnesium ion binding"/>
    <property type="evidence" value="ECO:0007669"/>
    <property type="project" value="InterPro"/>
</dbReference>
<dbReference type="Pfam" id="PF02775">
    <property type="entry name" value="TPP_enzyme_C"/>
    <property type="match status" value="1"/>
</dbReference>
<protein>
    <submittedName>
        <fullName evidence="7">Acetolactate synthase AlsS</fullName>
    </submittedName>
</protein>
<name>A0A8B5W4J9_ENTAV</name>
<proteinExistence type="inferred from homology"/>
<dbReference type="GO" id="GO:0009097">
    <property type="term" value="P:isoleucine biosynthetic process"/>
    <property type="evidence" value="ECO:0007669"/>
    <property type="project" value="TreeGrafter"/>
</dbReference>
<evidence type="ECO:0000256" key="3">
    <source>
        <dbReference type="RuleBase" id="RU362132"/>
    </source>
</evidence>
<gene>
    <name evidence="7" type="ORF">AUF17_09085</name>
</gene>
<dbReference type="InterPro" id="IPR029061">
    <property type="entry name" value="THDP-binding"/>
</dbReference>
<dbReference type="InterPro" id="IPR012782">
    <property type="entry name" value="Acetolactate_synth_catblc"/>
</dbReference>
<feature type="domain" description="Thiamine pyrophosphate enzyme N-terminal TPP-binding" evidence="6">
    <location>
        <begin position="4"/>
        <end position="118"/>
    </location>
</feature>
<reference evidence="7 8" key="1">
    <citation type="submission" date="2017-10" db="EMBL/GenBank/DDBJ databases">
        <title>FDA dAtabase for Regulatory Grade micrObial Sequences (FDA-ARGOS): Supporting development and validation of Infectious Disease Dx tests.</title>
        <authorList>
            <person name="Campos J."/>
            <person name="Goldberg B."/>
            <person name="Tallon L.J."/>
            <person name="Sadzewicz L."/>
            <person name="Sengamalay N."/>
            <person name="Ott S."/>
            <person name="Godinez A."/>
            <person name="Nagaraj S."/>
            <person name="Vyas G."/>
            <person name="Aluvathingal J."/>
            <person name="Nadendla S."/>
            <person name="Geyer C."/>
            <person name="Nandy P."/>
            <person name="Hobson J."/>
            <person name="Sichtig H."/>
        </authorList>
    </citation>
    <scope>NUCLEOTIDE SEQUENCE [LARGE SCALE GENOMIC DNA]</scope>
    <source>
        <strain evidence="7 8">FDAARGOS_185</strain>
    </source>
</reference>
<sequence length="550" mass="60082">MSKKGSEIIVSSLENHNVPFIFGIPGAKIDGVFDTLEDHGPQLILARHEQNAAFMAQAIGRLTGEPGVVIATSGPGASNLATGLVTATAEGDPVLALAGQVKRSDLSKLTHQSMDNAALFAPITKYSSEIQDPETLSENIANAFRIAKTAKKGASFLSIPQDVTDGEVQGDAIKPLSAPILGAASEEDIADLTKRIRDAKLPTLLVGMRASGKKETAAIRKLVEKTGLPVVETFQGAGIISRELENHFFGRVGLFRNQPGDMLLKRSDLVLAIGYDPIEYEARNWNAEKDARIVVIDEVPMEIDQYMQPEAELIGSIAKTIEKLSDSIDSYQLSTDADHYLSTLQDKLTNGRHKSETAEGRVHPLEVIDTLQQNVTDEMTVTVDVGSHYIWMARHFRSYEPRHLLFSNGMQTLGVALPWAISSALVRPNTQIFSVSGDGGFLFSAQELETAVRLKQKIIHLIWNDGSYNMVEFQEEMKYDRSSGVHFGPVDFVKYAEAFGAKGLRATSKAELETAIQEGLATEGPVIIDIPIDYSDNKELGKTILPDQFY</sequence>
<evidence type="ECO:0000313" key="8">
    <source>
        <dbReference type="Proteomes" id="UP000316316"/>
    </source>
</evidence>
<dbReference type="Gene3D" id="3.40.50.970">
    <property type="match status" value="2"/>
</dbReference>
<dbReference type="InterPro" id="IPR012000">
    <property type="entry name" value="Thiamin_PyroP_enz_cen_dom"/>
</dbReference>
<dbReference type="Proteomes" id="UP000316316">
    <property type="component" value="Unassembled WGS sequence"/>
</dbReference>
<dbReference type="GO" id="GO:0050660">
    <property type="term" value="F:flavin adenine dinucleotide binding"/>
    <property type="evidence" value="ECO:0007669"/>
    <property type="project" value="TreeGrafter"/>
</dbReference>
<comment type="similarity">
    <text evidence="1 3">Belongs to the TPP enzyme family.</text>
</comment>
<feature type="domain" description="Thiamine pyrophosphate enzyme TPP-binding" evidence="5">
    <location>
        <begin position="384"/>
        <end position="530"/>
    </location>
</feature>
<dbReference type="PANTHER" id="PTHR18968">
    <property type="entry name" value="THIAMINE PYROPHOSPHATE ENZYMES"/>
    <property type="match status" value="1"/>
</dbReference>
<dbReference type="Pfam" id="PF00205">
    <property type="entry name" value="TPP_enzyme_M"/>
    <property type="match status" value="1"/>
</dbReference>
<keyword evidence="2 3" id="KW-0786">Thiamine pyrophosphate</keyword>
<dbReference type="InterPro" id="IPR011766">
    <property type="entry name" value="TPP_enzyme_TPP-bd"/>
</dbReference>
<dbReference type="InterPro" id="IPR045229">
    <property type="entry name" value="TPP_enz"/>
</dbReference>
<dbReference type="GO" id="GO:0030976">
    <property type="term" value="F:thiamine pyrophosphate binding"/>
    <property type="evidence" value="ECO:0007669"/>
    <property type="project" value="InterPro"/>
</dbReference>
<dbReference type="GO" id="GO:0005948">
    <property type="term" value="C:acetolactate synthase complex"/>
    <property type="evidence" value="ECO:0007669"/>
    <property type="project" value="TreeGrafter"/>
</dbReference>
<dbReference type="RefSeq" id="WP_144324912.1">
    <property type="nucleotide sequence ID" value="NZ_JAJCJG010000034.1"/>
</dbReference>
<dbReference type="GO" id="GO:0009099">
    <property type="term" value="P:L-valine biosynthetic process"/>
    <property type="evidence" value="ECO:0007669"/>
    <property type="project" value="TreeGrafter"/>
</dbReference>
<dbReference type="NCBIfam" id="TIGR02418">
    <property type="entry name" value="acolac_catab"/>
    <property type="match status" value="1"/>
</dbReference>
<dbReference type="PROSITE" id="PS00187">
    <property type="entry name" value="TPP_ENZYMES"/>
    <property type="match status" value="1"/>
</dbReference>
<dbReference type="CDD" id="cd07035">
    <property type="entry name" value="TPP_PYR_POX_like"/>
    <property type="match status" value="1"/>
</dbReference>
<accession>A0A8B5W4J9</accession>
<dbReference type="SUPFAM" id="SSF52518">
    <property type="entry name" value="Thiamin diphosphate-binding fold (THDP-binding)"/>
    <property type="match status" value="2"/>
</dbReference>
<comment type="caution">
    <text evidence="7">The sequence shown here is derived from an EMBL/GenBank/DDBJ whole genome shotgun (WGS) entry which is preliminary data.</text>
</comment>
<evidence type="ECO:0000256" key="2">
    <source>
        <dbReference type="ARBA" id="ARBA00023052"/>
    </source>
</evidence>
<dbReference type="GO" id="GO:0003984">
    <property type="term" value="F:acetolactate synthase activity"/>
    <property type="evidence" value="ECO:0007669"/>
    <property type="project" value="InterPro"/>
</dbReference>
<evidence type="ECO:0000256" key="1">
    <source>
        <dbReference type="ARBA" id="ARBA00007812"/>
    </source>
</evidence>
<dbReference type="InterPro" id="IPR029035">
    <property type="entry name" value="DHS-like_NAD/FAD-binding_dom"/>
</dbReference>
<dbReference type="GO" id="GO:0034077">
    <property type="term" value="P:butanediol metabolic process"/>
    <property type="evidence" value="ECO:0007669"/>
    <property type="project" value="InterPro"/>
</dbReference>
<dbReference type="SUPFAM" id="SSF52467">
    <property type="entry name" value="DHS-like NAD/FAD-binding domain"/>
    <property type="match status" value="1"/>
</dbReference>
<dbReference type="Gene3D" id="3.40.50.1220">
    <property type="entry name" value="TPP-binding domain"/>
    <property type="match status" value="1"/>
</dbReference>
<dbReference type="InterPro" id="IPR012001">
    <property type="entry name" value="Thiamin_PyroP_enz_TPP-bd_dom"/>
</dbReference>
<dbReference type="FunFam" id="3.40.50.970:FF:000007">
    <property type="entry name" value="Acetolactate synthase"/>
    <property type="match status" value="1"/>
</dbReference>
<evidence type="ECO:0000259" key="5">
    <source>
        <dbReference type="Pfam" id="PF02775"/>
    </source>
</evidence>
<dbReference type="AlphaFoldDB" id="A0A8B5W4J9"/>
<dbReference type="PANTHER" id="PTHR18968:SF129">
    <property type="entry name" value="ACETOLACTATE SYNTHASE"/>
    <property type="match status" value="1"/>
</dbReference>
<feature type="domain" description="Thiamine pyrophosphate enzyme central" evidence="4">
    <location>
        <begin position="189"/>
        <end position="324"/>
    </location>
</feature>
<dbReference type="Pfam" id="PF02776">
    <property type="entry name" value="TPP_enzyme_N"/>
    <property type="match status" value="1"/>
</dbReference>
<evidence type="ECO:0000259" key="4">
    <source>
        <dbReference type="Pfam" id="PF00205"/>
    </source>
</evidence>
<evidence type="ECO:0000313" key="7">
    <source>
        <dbReference type="EMBL" id="TRZ34216.1"/>
    </source>
</evidence>
<organism evidence="7 8">
    <name type="scientific">Enterococcus avium</name>
    <name type="common">Streptococcus avium</name>
    <dbReference type="NCBI Taxonomy" id="33945"/>
    <lineage>
        <taxon>Bacteria</taxon>
        <taxon>Bacillati</taxon>
        <taxon>Bacillota</taxon>
        <taxon>Bacilli</taxon>
        <taxon>Lactobacillales</taxon>
        <taxon>Enterococcaceae</taxon>
        <taxon>Enterococcus</taxon>
    </lineage>
</organism>
<dbReference type="InterPro" id="IPR000399">
    <property type="entry name" value="TPP-bd_CS"/>
</dbReference>
<evidence type="ECO:0000259" key="6">
    <source>
        <dbReference type="Pfam" id="PF02776"/>
    </source>
</evidence>